<feature type="region of interest" description="Disordered" evidence="1">
    <location>
        <begin position="51"/>
        <end position="72"/>
    </location>
</feature>
<dbReference type="AlphaFoldDB" id="A0AAV4FY39"/>
<feature type="compositionally biased region" description="Basic and acidic residues" evidence="1">
    <location>
        <begin position="55"/>
        <end position="72"/>
    </location>
</feature>
<keyword evidence="3" id="KW-1185">Reference proteome</keyword>
<reference evidence="2 3" key="1">
    <citation type="journal article" date="2021" name="Elife">
        <title>Chloroplast acquisition without the gene transfer in kleptoplastic sea slugs, Plakobranchus ocellatus.</title>
        <authorList>
            <person name="Maeda T."/>
            <person name="Takahashi S."/>
            <person name="Yoshida T."/>
            <person name="Shimamura S."/>
            <person name="Takaki Y."/>
            <person name="Nagai Y."/>
            <person name="Toyoda A."/>
            <person name="Suzuki Y."/>
            <person name="Arimoto A."/>
            <person name="Ishii H."/>
            <person name="Satoh N."/>
            <person name="Nishiyama T."/>
            <person name="Hasebe M."/>
            <person name="Maruyama T."/>
            <person name="Minagawa J."/>
            <person name="Obokata J."/>
            <person name="Shigenobu S."/>
        </authorList>
    </citation>
    <scope>NUCLEOTIDE SEQUENCE [LARGE SCALE GENOMIC DNA]</scope>
</reference>
<dbReference type="EMBL" id="BMAT01001012">
    <property type="protein sequence ID" value="GFR78253.1"/>
    <property type="molecule type" value="Genomic_DNA"/>
</dbReference>
<proteinExistence type="predicted"/>
<organism evidence="2 3">
    <name type="scientific">Elysia marginata</name>
    <dbReference type="NCBI Taxonomy" id="1093978"/>
    <lineage>
        <taxon>Eukaryota</taxon>
        <taxon>Metazoa</taxon>
        <taxon>Spiralia</taxon>
        <taxon>Lophotrochozoa</taxon>
        <taxon>Mollusca</taxon>
        <taxon>Gastropoda</taxon>
        <taxon>Heterobranchia</taxon>
        <taxon>Euthyneura</taxon>
        <taxon>Panpulmonata</taxon>
        <taxon>Sacoglossa</taxon>
        <taxon>Placobranchoidea</taxon>
        <taxon>Plakobranchidae</taxon>
        <taxon>Elysia</taxon>
    </lineage>
</organism>
<evidence type="ECO:0000256" key="1">
    <source>
        <dbReference type="SAM" id="MobiDB-lite"/>
    </source>
</evidence>
<name>A0AAV4FY39_9GAST</name>
<gene>
    <name evidence="2" type="ORF">ElyMa_000529200</name>
</gene>
<comment type="caution">
    <text evidence="2">The sequence shown here is derived from an EMBL/GenBank/DDBJ whole genome shotgun (WGS) entry which is preliminary data.</text>
</comment>
<evidence type="ECO:0000313" key="2">
    <source>
        <dbReference type="EMBL" id="GFR78253.1"/>
    </source>
</evidence>
<evidence type="ECO:0000313" key="3">
    <source>
        <dbReference type="Proteomes" id="UP000762676"/>
    </source>
</evidence>
<protein>
    <submittedName>
        <fullName evidence="2">Uncharacterized protein</fullName>
    </submittedName>
</protein>
<accession>A0AAV4FY39</accession>
<dbReference type="Proteomes" id="UP000762676">
    <property type="component" value="Unassembled WGS sequence"/>
</dbReference>
<sequence>MWCYRRLLKVLWTEKKTKKEIITQMTDVGERLLQQLMKRNLDYGVIRKRKKRAESHKNFAHADDDTAEKETPEESFSKWLALKNDGYGAARSRYYSNRSADWQAAMTYGYISARINKTLLEEAGHSKENFIASCEFNGFQCSPA</sequence>